<organism evidence="4 5">
    <name type="scientific">Caballeronia concitans</name>
    <dbReference type="NCBI Taxonomy" id="1777133"/>
    <lineage>
        <taxon>Bacteria</taxon>
        <taxon>Pseudomonadati</taxon>
        <taxon>Pseudomonadota</taxon>
        <taxon>Betaproteobacteria</taxon>
        <taxon>Burkholderiales</taxon>
        <taxon>Burkholderiaceae</taxon>
        <taxon>Caballeronia</taxon>
    </lineage>
</organism>
<reference evidence="4 5" key="1">
    <citation type="submission" date="2016-01" db="EMBL/GenBank/DDBJ databases">
        <authorList>
            <person name="Peeters C."/>
        </authorList>
    </citation>
    <scope>NUCLEOTIDE SEQUENCE [LARGE SCALE GENOMIC DNA]</scope>
    <source>
        <strain evidence="4">LMG 29315</strain>
    </source>
</reference>
<accession>A0A658QSY7</accession>
<dbReference type="EMBL" id="FCNV02000001">
    <property type="protein sequence ID" value="SAL17517.1"/>
    <property type="molecule type" value="Genomic_DNA"/>
</dbReference>
<dbReference type="PRINTS" id="PR00455">
    <property type="entry name" value="HTHTETR"/>
</dbReference>
<evidence type="ECO:0000256" key="2">
    <source>
        <dbReference type="PROSITE-ProRule" id="PRU00335"/>
    </source>
</evidence>
<dbReference type="InterPro" id="IPR001647">
    <property type="entry name" value="HTH_TetR"/>
</dbReference>
<proteinExistence type="predicted"/>
<dbReference type="Gene3D" id="1.10.357.10">
    <property type="entry name" value="Tetracycline Repressor, domain 2"/>
    <property type="match status" value="1"/>
</dbReference>
<dbReference type="Pfam" id="PF00440">
    <property type="entry name" value="TetR_N"/>
    <property type="match status" value="1"/>
</dbReference>
<keyword evidence="1 2" id="KW-0238">DNA-binding</keyword>
<name>A0A658QSY7_9BURK</name>
<protein>
    <submittedName>
        <fullName evidence="4">TetR family transcriptional regulator</fullName>
    </submittedName>
</protein>
<dbReference type="SUPFAM" id="SSF46689">
    <property type="entry name" value="Homeodomain-like"/>
    <property type="match status" value="1"/>
</dbReference>
<dbReference type="PROSITE" id="PS50977">
    <property type="entry name" value="HTH_TETR_2"/>
    <property type="match status" value="1"/>
</dbReference>
<gene>
    <name evidence="4" type="ORF">AWB72_01090</name>
</gene>
<dbReference type="Pfam" id="PF17938">
    <property type="entry name" value="TetR_C_29"/>
    <property type="match status" value="1"/>
</dbReference>
<dbReference type="GO" id="GO:0003677">
    <property type="term" value="F:DNA binding"/>
    <property type="evidence" value="ECO:0007669"/>
    <property type="project" value="UniProtKB-UniRule"/>
</dbReference>
<dbReference type="Proteomes" id="UP000198263">
    <property type="component" value="Unassembled WGS sequence"/>
</dbReference>
<keyword evidence="5" id="KW-1185">Reference proteome</keyword>
<comment type="caution">
    <text evidence="4">The sequence shown here is derived from an EMBL/GenBank/DDBJ whole genome shotgun (WGS) entry which is preliminary data.</text>
</comment>
<dbReference type="InterPro" id="IPR041474">
    <property type="entry name" value="NicS_C"/>
</dbReference>
<evidence type="ECO:0000256" key="1">
    <source>
        <dbReference type="ARBA" id="ARBA00023125"/>
    </source>
</evidence>
<feature type="DNA-binding region" description="H-T-H motif" evidence="2">
    <location>
        <begin position="97"/>
        <end position="116"/>
    </location>
</feature>
<dbReference type="PANTHER" id="PTHR30328:SF54">
    <property type="entry name" value="HTH-TYPE TRANSCRIPTIONAL REPRESSOR SCO4008"/>
    <property type="match status" value="1"/>
</dbReference>
<evidence type="ECO:0000313" key="5">
    <source>
        <dbReference type="Proteomes" id="UP000198263"/>
    </source>
</evidence>
<dbReference type="InterPro" id="IPR050109">
    <property type="entry name" value="HTH-type_TetR-like_transc_reg"/>
</dbReference>
<dbReference type="SUPFAM" id="SSF48498">
    <property type="entry name" value="Tetracyclin repressor-like, C-terminal domain"/>
    <property type="match status" value="1"/>
</dbReference>
<feature type="domain" description="HTH tetR-type" evidence="3">
    <location>
        <begin position="74"/>
        <end position="134"/>
    </location>
</feature>
<dbReference type="InterPro" id="IPR036271">
    <property type="entry name" value="Tet_transcr_reg_TetR-rel_C_sf"/>
</dbReference>
<sequence>MFCVRGLLSQLPMPLRCAHNRTALSIDRRTVFPNNFGAPVHVMYPNAGRVTHIRTTRLPTHAIMNQPKIKRDPEGTRRRILLAAAEEFAAGGLFGARVDQIARRAETNERMLYYYFGSKEQLFTAVLEHALSALAEAERSLDLEGVAPVEAMTRLAHFVWDYYRDHPELLRLVNNENLHEARYIKGSNRTRELISPVVDTLTNILERGQKAGLFRTDVDPLKLYIALSGLGYYIVSNRFTLEATFGLDFSEPAQREQMVKLNTELLLAYLMRR</sequence>
<dbReference type="AlphaFoldDB" id="A0A658QSY7"/>
<dbReference type="InterPro" id="IPR009057">
    <property type="entry name" value="Homeodomain-like_sf"/>
</dbReference>
<evidence type="ECO:0000259" key="3">
    <source>
        <dbReference type="PROSITE" id="PS50977"/>
    </source>
</evidence>
<evidence type="ECO:0000313" key="4">
    <source>
        <dbReference type="EMBL" id="SAL17517.1"/>
    </source>
</evidence>
<dbReference type="PANTHER" id="PTHR30328">
    <property type="entry name" value="TRANSCRIPTIONAL REPRESSOR"/>
    <property type="match status" value="1"/>
</dbReference>